<proteinExistence type="predicted"/>
<comment type="caution">
    <text evidence="3">The sequence shown here is derived from an EMBL/GenBank/DDBJ whole genome shotgun (WGS) entry which is preliminary data.</text>
</comment>
<gene>
    <name evidence="3" type="ORF">G4B88_010148</name>
</gene>
<keyword evidence="4" id="KW-1185">Reference proteome</keyword>
<feature type="compositionally biased region" description="Basic residues" evidence="2">
    <location>
        <begin position="355"/>
        <end position="364"/>
    </location>
</feature>
<feature type="region of interest" description="Disordered" evidence="2">
    <location>
        <begin position="1"/>
        <end position="53"/>
    </location>
</feature>
<feature type="region of interest" description="Disordered" evidence="2">
    <location>
        <begin position="342"/>
        <end position="382"/>
    </location>
</feature>
<evidence type="ECO:0000256" key="2">
    <source>
        <dbReference type="SAM" id="MobiDB-lite"/>
    </source>
</evidence>
<feature type="region of interest" description="Disordered" evidence="2">
    <location>
        <begin position="531"/>
        <end position="556"/>
    </location>
</feature>
<sequence>MGWVQAPGPVLRSESQSRVSSLSPSLDSSVDPDQGLGPSVGPSPVPAADPGLGPGPGPLPVLIPILGHRERVRFQVWVRDSIRSQVLVRVQVWVRVEVPDLETNYGSGPSPGLKFESYSEFRSGFVSRSRSRSESSLGLRGGTSSKFGFGTGCQSRSRSKSSSDLGFGYRYQVLGPELGYRSRFGFGVESRVLIAVLRPKFQTQLEGPCLGFKFPIYVLVLGLGLGLGSSLGSGLGPGHGTTLGPSLDSGLGLAPSPSLGLGLGPRSQSKSRFGSSCESRSQFEFRSQVQSPGLGPCPGLGFRPSWVQGSGLSSGVGLGRSLSSNLSLCLCVNPGLGPGLSTGLGKGQSTGLGPRSKHGLRVRSKPQATGPESRPRSGSRFGVGSESQFLGLGPPFRFRVQVLLLSCGMSLGPGLALGLSLCLGPDPGPILVWVPSPTSRSGSNSRPSLGVGSGPGSGAGPVPGSRSGYGSGPCLSWGLGPGLGPASGSGLSPRSRHRLRVMSNPWVLDSRSWVPTWVLSPGLGQVYMSSAGDTQERLSRNQAPQVAPPASPKPTTEDLINAMLADSQQFKQETQAAIKSLENQVGQLSESCNRMQSQLFNQLPSQPEKNPKENASAVTLRSGKHYDPPIIPKPKPAYGLVIPGDSYIIAMEDEGNPNPTITLFGRTFLLTVSC</sequence>
<dbReference type="EMBL" id="JAATIQ010000591">
    <property type="protein sequence ID" value="KAF4350630.1"/>
    <property type="molecule type" value="Genomic_DNA"/>
</dbReference>
<dbReference type="AlphaFoldDB" id="A0A7J6DYD4"/>
<evidence type="ECO:0000313" key="3">
    <source>
        <dbReference type="EMBL" id="KAF4350630.1"/>
    </source>
</evidence>
<protein>
    <submittedName>
        <fullName evidence="3">Uncharacterized protein</fullName>
    </submittedName>
</protein>
<feature type="region of interest" description="Disordered" evidence="2">
    <location>
        <begin position="434"/>
        <end position="467"/>
    </location>
</feature>
<dbReference type="Proteomes" id="UP000583929">
    <property type="component" value="Unassembled WGS sequence"/>
</dbReference>
<feature type="coiled-coil region" evidence="1">
    <location>
        <begin position="564"/>
        <end position="598"/>
    </location>
</feature>
<organism evidence="3 4">
    <name type="scientific">Cannabis sativa</name>
    <name type="common">Hemp</name>
    <name type="synonym">Marijuana</name>
    <dbReference type="NCBI Taxonomy" id="3483"/>
    <lineage>
        <taxon>Eukaryota</taxon>
        <taxon>Viridiplantae</taxon>
        <taxon>Streptophyta</taxon>
        <taxon>Embryophyta</taxon>
        <taxon>Tracheophyta</taxon>
        <taxon>Spermatophyta</taxon>
        <taxon>Magnoliopsida</taxon>
        <taxon>eudicotyledons</taxon>
        <taxon>Gunneridae</taxon>
        <taxon>Pentapetalae</taxon>
        <taxon>rosids</taxon>
        <taxon>fabids</taxon>
        <taxon>Rosales</taxon>
        <taxon>Cannabaceae</taxon>
        <taxon>Cannabis</taxon>
    </lineage>
</organism>
<feature type="compositionally biased region" description="Low complexity" evidence="2">
    <location>
        <begin position="10"/>
        <end position="40"/>
    </location>
</feature>
<feature type="compositionally biased region" description="Gly residues" evidence="2">
    <location>
        <begin position="451"/>
        <end position="467"/>
    </location>
</feature>
<feature type="compositionally biased region" description="Pro residues" evidence="2">
    <location>
        <begin position="41"/>
        <end position="53"/>
    </location>
</feature>
<evidence type="ECO:0000313" key="4">
    <source>
        <dbReference type="Proteomes" id="UP000583929"/>
    </source>
</evidence>
<accession>A0A7J6DYD4</accession>
<name>A0A7J6DYD4_CANSA</name>
<evidence type="ECO:0000256" key="1">
    <source>
        <dbReference type="SAM" id="Coils"/>
    </source>
</evidence>
<reference evidence="3 4" key="1">
    <citation type="journal article" date="2020" name="bioRxiv">
        <title>Sequence and annotation of 42 cannabis genomes reveals extensive copy number variation in cannabinoid synthesis and pathogen resistance genes.</title>
        <authorList>
            <person name="Mckernan K.J."/>
            <person name="Helbert Y."/>
            <person name="Kane L.T."/>
            <person name="Ebling H."/>
            <person name="Zhang L."/>
            <person name="Liu B."/>
            <person name="Eaton Z."/>
            <person name="Mclaughlin S."/>
            <person name="Kingan S."/>
            <person name="Baybayan P."/>
            <person name="Concepcion G."/>
            <person name="Jordan M."/>
            <person name="Riva A."/>
            <person name="Barbazuk W."/>
            <person name="Harkins T."/>
        </authorList>
    </citation>
    <scope>NUCLEOTIDE SEQUENCE [LARGE SCALE GENOMIC DNA]</scope>
    <source>
        <strain evidence="4">cv. Jamaican Lion 4</strain>
        <tissue evidence="3">Leaf</tissue>
    </source>
</reference>
<keyword evidence="1" id="KW-0175">Coiled coil</keyword>